<evidence type="ECO:0000313" key="2">
    <source>
        <dbReference type="Proteomes" id="UP000017836"/>
    </source>
</evidence>
<proteinExistence type="predicted"/>
<accession>W1PAT0</accession>
<organism evidence="1 2">
    <name type="scientific">Amborella trichopoda</name>
    <dbReference type="NCBI Taxonomy" id="13333"/>
    <lineage>
        <taxon>Eukaryota</taxon>
        <taxon>Viridiplantae</taxon>
        <taxon>Streptophyta</taxon>
        <taxon>Embryophyta</taxon>
        <taxon>Tracheophyta</taxon>
        <taxon>Spermatophyta</taxon>
        <taxon>Magnoliopsida</taxon>
        <taxon>Amborellales</taxon>
        <taxon>Amborellaceae</taxon>
        <taxon>Amborella</taxon>
    </lineage>
</organism>
<sequence>MASPKFPRHLETCLNPHFIGPILCSEEHSVNIPPLITAQGESSRKRSTTLKTMSISSEDEEDVREASLKVGLLKDPKSQENAHLREVLSPLEVEHYWSTSKFYQGEAEHVKEALRSVKRNLIWFMELIPFREVALT</sequence>
<dbReference type="AlphaFoldDB" id="W1PAT0"/>
<evidence type="ECO:0000313" key="1">
    <source>
        <dbReference type="EMBL" id="ERN04681.1"/>
    </source>
</evidence>
<reference evidence="2" key="1">
    <citation type="journal article" date="2013" name="Science">
        <title>The Amborella genome and the evolution of flowering plants.</title>
        <authorList>
            <consortium name="Amborella Genome Project"/>
        </authorList>
    </citation>
    <scope>NUCLEOTIDE SEQUENCE [LARGE SCALE GENOMIC DNA]</scope>
</reference>
<dbReference type="Proteomes" id="UP000017836">
    <property type="component" value="Unassembled WGS sequence"/>
</dbReference>
<gene>
    <name evidence="1" type="ORF">AMTR_s00076p00146020</name>
</gene>
<protein>
    <submittedName>
        <fullName evidence="1">Uncharacterized protein</fullName>
    </submittedName>
</protein>
<dbReference type="EMBL" id="KI394182">
    <property type="protein sequence ID" value="ERN04681.1"/>
    <property type="molecule type" value="Genomic_DNA"/>
</dbReference>
<dbReference type="Gramene" id="ERN04681">
    <property type="protein sequence ID" value="ERN04681"/>
    <property type="gene ID" value="AMTR_s00076p00146020"/>
</dbReference>
<name>W1PAT0_AMBTC</name>
<dbReference type="HOGENOM" id="CLU_147624_0_0_1"/>
<keyword evidence="2" id="KW-1185">Reference proteome</keyword>